<evidence type="ECO:0000313" key="4">
    <source>
        <dbReference type="Proteomes" id="UP001497392"/>
    </source>
</evidence>
<accession>A0ABP1FV08</accession>
<feature type="region of interest" description="Disordered" evidence="1">
    <location>
        <begin position="264"/>
        <end position="306"/>
    </location>
</feature>
<dbReference type="SMART" id="SM00165">
    <property type="entry name" value="UBA"/>
    <property type="match status" value="1"/>
</dbReference>
<dbReference type="PANTHER" id="PTHR41733">
    <property type="entry name" value="UBIQUITIN-ASSOCIATED/TRANSLATION ELONGATION FACTOR EF1B, N-TERMINAL, EUKARYOTE"/>
    <property type="match status" value="1"/>
</dbReference>
<dbReference type="Gene3D" id="1.10.8.10">
    <property type="entry name" value="DNA helicase RuvA subunit, C-terminal domain"/>
    <property type="match status" value="1"/>
</dbReference>
<proteinExistence type="predicted"/>
<reference evidence="3 4" key="1">
    <citation type="submission" date="2024-06" db="EMBL/GenBank/DDBJ databases">
        <authorList>
            <person name="Kraege A."/>
            <person name="Thomma B."/>
        </authorList>
    </citation>
    <scope>NUCLEOTIDE SEQUENCE [LARGE SCALE GENOMIC DNA]</scope>
</reference>
<comment type="caution">
    <text evidence="3">The sequence shown here is derived from an EMBL/GenBank/DDBJ whole genome shotgun (WGS) entry which is preliminary data.</text>
</comment>
<dbReference type="SUPFAM" id="SSF46689">
    <property type="entry name" value="Homeodomain-like"/>
    <property type="match status" value="1"/>
</dbReference>
<gene>
    <name evidence="3" type="primary">g5774</name>
    <name evidence="3" type="ORF">VP750_LOCUS4945</name>
</gene>
<feature type="domain" description="UBA" evidence="2">
    <location>
        <begin position="315"/>
        <end position="355"/>
    </location>
</feature>
<dbReference type="Proteomes" id="UP001497392">
    <property type="component" value="Unassembled WGS sequence"/>
</dbReference>
<feature type="region of interest" description="Disordered" evidence="1">
    <location>
        <begin position="1"/>
        <end position="29"/>
    </location>
</feature>
<protein>
    <submittedName>
        <fullName evidence="3">G5774 protein</fullName>
    </submittedName>
</protein>
<sequence>MSLGLAELDRKPSDGAERPEKRGPKLGDAASLWNFTPSPGWTKEEAAILKLCLMKYGVGKWVQILETGLLPGKLIQQLNGQAQRLLGQQSLAGCTGLLVDIDRIREDNEHRTDVERKAGLIIWSGPNPTRAMKEEWNRETKAAYGLTAEQLAEVDAQLEEVAASKALTAGPSNARVPLADLMEVPLDALSREQKILLLKRLRSKLCSLVAALTAKQSGAPITRVHGTPVKDMSAAPERLACDGGAAQPLPMAPLDPALTVAQQRMNTQGANKRRRGPAIKQKAAAPKQRPKAKRSKKRAADGADDSGALAEAELTALEADMSQLQGMGFSKTKAKEALEECHYRLDMAVEWLVSHCV</sequence>
<feature type="compositionally biased region" description="Basic and acidic residues" evidence="1">
    <location>
        <begin position="7"/>
        <end position="25"/>
    </location>
</feature>
<organism evidence="3 4">
    <name type="scientific">Coccomyxa viridis</name>
    <dbReference type="NCBI Taxonomy" id="1274662"/>
    <lineage>
        <taxon>Eukaryota</taxon>
        <taxon>Viridiplantae</taxon>
        <taxon>Chlorophyta</taxon>
        <taxon>core chlorophytes</taxon>
        <taxon>Trebouxiophyceae</taxon>
        <taxon>Trebouxiophyceae incertae sedis</taxon>
        <taxon>Coccomyxaceae</taxon>
        <taxon>Coccomyxa</taxon>
    </lineage>
</organism>
<dbReference type="InterPro" id="IPR009060">
    <property type="entry name" value="UBA-like_sf"/>
</dbReference>
<keyword evidence="4" id="KW-1185">Reference proteome</keyword>
<feature type="compositionally biased region" description="Basic residues" evidence="1">
    <location>
        <begin position="288"/>
        <end position="297"/>
    </location>
</feature>
<dbReference type="EMBL" id="CAXHTA020000008">
    <property type="protein sequence ID" value="CAL5223286.1"/>
    <property type="molecule type" value="Genomic_DNA"/>
</dbReference>
<evidence type="ECO:0000259" key="2">
    <source>
        <dbReference type="PROSITE" id="PS50030"/>
    </source>
</evidence>
<dbReference type="InterPro" id="IPR015940">
    <property type="entry name" value="UBA"/>
</dbReference>
<evidence type="ECO:0000256" key="1">
    <source>
        <dbReference type="SAM" id="MobiDB-lite"/>
    </source>
</evidence>
<dbReference type="SUPFAM" id="SSF46934">
    <property type="entry name" value="UBA-like"/>
    <property type="match status" value="1"/>
</dbReference>
<name>A0ABP1FV08_9CHLO</name>
<dbReference type="InterPro" id="IPR009057">
    <property type="entry name" value="Homeodomain-like_sf"/>
</dbReference>
<dbReference type="Gene3D" id="1.10.10.60">
    <property type="entry name" value="Homeodomain-like"/>
    <property type="match status" value="1"/>
</dbReference>
<dbReference type="PANTHER" id="PTHR41733:SF1">
    <property type="entry name" value="CHROMOSOME UNDETERMINED SCAFFOLD_30, WHOLE GENOME SHOTGUN SEQUENCE"/>
    <property type="match status" value="1"/>
</dbReference>
<dbReference type="Pfam" id="PF00627">
    <property type="entry name" value="UBA"/>
    <property type="match status" value="1"/>
</dbReference>
<evidence type="ECO:0000313" key="3">
    <source>
        <dbReference type="EMBL" id="CAL5223286.1"/>
    </source>
</evidence>
<dbReference type="PROSITE" id="PS50030">
    <property type="entry name" value="UBA"/>
    <property type="match status" value="1"/>
</dbReference>